<name>A0A316E3V6_9FLAO</name>
<evidence type="ECO:0000313" key="5">
    <source>
        <dbReference type="Proteomes" id="UP000651837"/>
    </source>
</evidence>
<proteinExistence type="predicted"/>
<reference evidence="2 5" key="2">
    <citation type="submission" date="2020-07" db="EMBL/GenBank/DDBJ databases">
        <title>The draft genome sequence of Maribacter polysiphoniae KCTC 22021.</title>
        <authorList>
            <person name="Mu L."/>
        </authorList>
    </citation>
    <scope>NUCLEOTIDE SEQUENCE [LARGE SCALE GENOMIC DNA]</scope>
    <source>
        <strain evidence="2 5">KCTC 22021</strain>
    </source>
</reference>
<dbReference type="Proteomes" id="UP000651837">
    <property type="component" value="Unassembled WGS sequence"/>
</dbReference>
<organism evidence="3 4">
    <name type="scientific">Maribacter polysiphoniae</name>
    <dbReference type="NCBI Taxonomy" id="429344"/>
    <lineage>
        <taxon>Bacteria</taxon>
        <taxon>Pseudomonadati</taxon>
        <taxon>Bacteroidota</taxon>
        <taxon>Flavobacteriia</taxon>
        <taxon>Flavobacteriales</taxon>
        <taxon>Flavobacteriaceae</taxon>
        <taxon>Maribacter</taxon>
    </lineage>
</organism>
<dbReference type="OrthoDB" id="9902574at2"/>
<evidence type="ECO:0000313" key="4">
    <source>
        <dbReference type="Proteomes" id="UP000245667"/>
    </source>
</evidence>
<accession>A0A316E3V6</accession>
<dbReference type="RefSeq" id="WP_129654155.1">
    <property type="nucleotide sequence ID" value="NZ_JACWLN010000003.1"/>
</dbReference>
<protein>
    <submittedName>
        <fullName evidence="3">Uncharacterized protein</fullName>
    </submittedName>
</protein>
<dbReference type="AlphaFoldDB" id="A0A316E3V6"/>
<sequence length="79" mass="9492">MLSLEILYEKLPFLGFIIFMWIILQGMLRLKRFLGIPLLLFLFIMVGIPFIKDLIWLFGAMELSVWGYYIAKRWPRSYS</sequence>
<feature type="transmembrane region" description="Helical" evidence="1">
    <location>
        <begin position="31"/>
        <end position="48"/>
    </location>
</feature>
<keyword evidence="1" id="KW-1133">Transmembrane helix</keyword>
<evidence type="ECO:0000313" key="3">
    <source>
        <dbReference type="EMBL" id="PWK24232.1"/>
    </source>
</evidence>
<evidence type="ECO:0000256" key="1">
    <source>
        <dbReference type="SAM" id="Phobius"/>
    </source>
</evidence>
<feature type="transmembrane region" description="Helical" evidence="1">
    <location>
        <begin position="6"/>
        <end position="24"/>
    </location>
</feature>
<keyword evidence="5" id="KW-1185">Reference proteome</keyword>
<feature type="transmembrane region" description="Helical" evidence="1">
    <location>
        <begin position="54"/>
        <end position="71"/>
    </location>
</feature>
<reference evidence="3 4" key="1">
    <citation type="submission" date="2018-05" db="EMBL/GenBank/DDBJ databases">
        <title>Genomic Encyclopedia of Archaeal and Bacterial Type Strains, Phase II (KMG-II): from individual species to whole genera.</title>
        <authorList>
            <person name="Goeker M."/>
        </authorList>
    </citation>
    <scope>NUCLEOTIDE SEQUENCE [LARGE SCALE GENOMIC DNA]</scope>
    <source>
        <strain evidence="3 4">DSM 23514</strain>
    </source>
</reference>
<evidence type="ECO:0000313" key="2">
    <source>
        <dbReference type="EMBL" id="MBD1260639.1"/>
    </source>
</evidence>
<dbReference type="Proteomes" id="UP000245667">
    <property type="component" value="Unassembled WGS sequence"/>
</dbReference>
<gene>
    <name evidence="2" type="ORF">HZY62_08575</name>
    <name evidence="3" type="ORF">LX92_01819</name>
</gene>
<keyword evidence="1" id="KW-0812">Transmembrane</keyword>
<dbReference type="EMBL" id="JACWLN010000003">
    <property type="protein sequence ID" value="MBD1260639.1"/>
    <property type="molecule type" value="Genomic_DNA"/>
</dbReference>
<keyword evidence="1" id="KW-0472">Membrane</keyword>
<dbReference type="EMBL" id="QGGQ01000003">
    <property type="protein sequence ID" value="PWK24232.1"/>
    <property type="molecule type" value="Genomic_DNA"/>
</dbReference>
<comment type="caution">
    <text evidence="3">The sequence shown here is derived from an EMBL/GenBank/DDBJ whole genome shotgun (WGS) entry which is preliminary data.</text>
</comment>